<dbReference type="EMBL" id="CP003923">
    <property type="protein sequence ID" value="AIC95397.1"/>
    <property type="molecule type" value="Genomic_DNA"/>
</dbReference>
<evidence type="ECO:0000313" key="2">
    <source>
        <dbReference type="Proteomes" id="UP000027142"/>
    </source>
</evidence>
<proteinExistence type="predicted"/>
<organism evidence="1 2">
    <name type="scientific">Shouchella lehensis G1</name>
    <dbReference type="NCBI Taxonomy" id="1246626"/>
    <lineage>
        <taxon>Bacteria</taxon>
        <taxon>Bacillati</taxon>
        <taxon>Bacillota</taxon>
        <taxon>Bacilli</taxon>
        <taxon>Bacillales</taxon>
        <taxon>Bacillaceae</taxon>
        <taxon>Shouchella</taxon>
    </lineage>
</organism>
<dbReference type="KEGG" id="ble:BleG1_2833"/>
<sequence length="44" mass="5069">MELLHKCVECNRDAVRDEGKSTENWDVYVMTCTYCGGEIKLSLK</sequence>
<accession>A0A060LYX7</accession>
<name>A0A060LYX7_9BACI</name>
<gene>
    <name evidence="1" type="ORF">BleG1_2833</name>
</gene>
<dbReference type="AlphaFoldDB" id="A0A060LYX7"/>
<reference evidence="1 2" key="1">
    <citation type="journal article" date="2014" name="Gene">
        <title>A comparative genomic analysis of the alkalitolerant soil bacterium Bacillus lehensis G1.</title>
        <authorList>
            <person name="Noor Y.M."/>
            <person name="Samsulrizal N.H."/>
            <person name="Jema'on N.A."/>
            <person name="Low K.O."/>
            <person name="Ramli A.N."/>
            <person name="Alias N.I."/>
            <person name="Damis S.I."/>
            <person name="Fuzi S.F."/>
            <person name="Isa M.N."/>
            <person name="Murad A.M."/>
            <person name="Raih M.F."/>
            <person name="Bakar F.D."/>
            <person name="Najimudin N."/>
            <person name="Mahadi N.M."/>
            <person name="Illias R.M."/>
        </authorList>
    </citation>
    <scope>NUCLEOTIDE SEQUENCE [LARGE SCALE GENOMIC DNA]</scope>
    <source>
        <strain evidence="1 2">G1</strain>
    </source>
</reference>
<dbReference type="Proteomes" id="UP000027142">
    <property type="component" value="Chromosome"/>
</dbReference>
<evidence type="ECO:0000313" key="1">
    <source>
        <dbReference type="EMBL" id="AIC95397.1"/>
    </source>
</evidence>
<dbReference type="STRING" id="1246626.BleG1_2833"/>
<dbReference type="HOGENOM" id="CLU_3212477_0_0_9"/>
<protein>
    <submittedName>
        <fullName evidence="1">Uncharacterized protein</fullName>
    </submittedName>
</protein>
<keyword evidence="2" id="KW-1185">Reference proteome</keyword>